<sequence>MRKEATTLKSSLEGIRVLDLTQIMAGPFCTMLLADLGADVIKIEKPAGGDDSRRMGEIVNGESAAFLTLNRNKRGIVLDLRTEQGKDVLWRLIAVSDVLVENFRPGTMSKLGFDYESVHLKHPQLVYCSISGFGQTGPWRDRGGFDLVAQAMSGVLSVTGTPETPTKVGVPISDLNAGLFASHAILAALYNRQHTGVGQYIETSLLEAAMAYTIWESNEHWVTGHVPQRLGTAHRASAPYQVFPTSDGFIAIGAANQRTWEKLTQALNRPDLRDDPMFLTNRDRMSHIPQLVEALTEVLSRKTTDEWLNLLDKTGVPAGPVLSVDQVYQHPQVIARNMNLQSEHPTAGTVHTIGFPVKYSDTPATLRSLGPVLGQHTSEVLAEIGFTKDQIDNMIEQGVIVPV</sequence>
<dbReference type="Gene3D" id="3.40.50.10540">
    <property type="entry name" value="Crotonobetainyl-coa:carnitine coa-transferase, domain 1"/>
    <property type="match status" value="1"/>
</dbReference>
<dbReference type="InterPro" id="IPR003673">
    <property type="entry name" value="CoA-Trfase_fam_III"/>
</dbReference>
<dbReference type="SUPFAM" id="SSF89796">
    <property type="entry name" value="CoA-transferase family III (CaiB/BaiF)"/>
    <property type="match status" value="1"/>
</dbReference>
<dbReference type="Pfam" id="PF02515">
    <property type="entry name" value="CoA_transf_3"/>
    <property type="match status" value="1"/>
</dbReference>
<evidence type="ECO:0008006" key="4">
    <source>
        <dbReference type="Google" id="ProtNLM"/>
    </source>
</evidence>
<keyword evidence="3" id="KW-1185">Reference proteome</keyword>
<dbReference type="GO" id="GO:0008410">
    <property type="term" value="F:CoA-transferase activity"/>
    <property type="evidence" value="ECO:0007669"/>
    <property type="project" value="TreeGrafter"/>
</dbReference>
<protein>
    <recommendedName>
        <fullName evidence="4">CoA-transferase</fullName>
    </recommendedName>
</protein>
<dbReference type="PATRIC" id="fig|471514.4.peg.3413"/>
<evidence type="ECO:0000313" key="3">
    <source>
        <dbReference type="Proteomes" id="UP000050482"/>
    </source>
</evidence>
<dbReference type="InterPro" id="IPR023606">
    <property type="entry name" value="CoA-Trfase_III_dom_1_sf"/>
</dbReference>
<accession>A0A0P9GSL3</accession>
<dbReference type="PANTHER" id="PTHR48207">
    <property type="entry name" value="SUCCINATE--HYDROXYMETHYLGLUTARATE COA-TRANSFERASE"/>
    <property type="match status" value="1"/>
</dbReference>
<evidence type="ECO:0000313" key="2">
    <source>
        <dbReference type="EMBL" id="KPV44054.1"/>
    </source>
</evidence>
<organism evidence="2 3">
    <name type="scientific">Alicyclobacillus ferrooxydans</name>
    <dbReference type="NCBI Taxonomy" id="471514"/>
    <lineage>
        <taxon>Bacteria</taxon>
        <taxon>Bacillati</taxon>
        <taxon>Bacillota</taxon>
        <taxon>Bacilli</taxon>
        <taxon>Bacillales</taxon>
        <taxon>Alicyclobacillaceae</taxon>
        <taxon>Alicyclobacillus</taxon>
    </lineage>
</organism>
<evidence type="ECO:0000256" key="1">
    <source>
        <dbReference type="ARBA" id="ARBA00022679"/>
    </source>
</evidence>
<gene>
    <name evidence="2" type="ORF">AN477_09180</name>
</gene>
<dbReference type="Gene3D" id="3.30.1540.10">
    <property type="entry name" value="formyl-coa transferase, domain 3"/>
    <property type="match status" value="1"/>
</dbReference>
<dbReference type="STRING" id="471514.AN477_09180"/>
<dbReference type="AlphaFoldDB" id="A0A0P9GSL3"/>
<keyword evidence="1" id="KW-0808">Transferase</keyword>
<dbReference type="InterPro" id="IPR044855">
    <property type="entry name" value="CoA-Trfase_III_dom3_sf"/>
</dbReference>
<dbReference type="EMBL" id="LJCO01000041">
    <property type="protein sequence ID" value="KPV44054.1"/>
    <property type="molecule type" value="Genomic_DNA"/>
</dbReference>
<dbReference type="InterPro" id="IPR050483">
    <property type="entry name" value="CoA-transferase_III_domain"/>
</dbReference>
<proteinExistence type="predicted"/>
<dbReference type="Proteomes" id="UP000050482">
    <property type="component" value="Unassembled WGS sequence"/>
</dbReference>
<comment type="caution">
    <text evidence="2">The sequence shown here is derived from an EMBL/GenBank/DDBJ whole genome shotgun (WGS) entry which is preliminary data.</text>
</comment>
<name>A0A0P9GSL3_9BACL</name>
<reference evidence="2 3" key="1">
    <citation type="submission" date="2015-09" db="EMBL/GenBank/DDBJ databases">
        <title>Draft genome sequence of Alicyclobacillus ferrooxydans DSM 22381.</title>
        <authorList>
            <person name="Hemp J."/>
        </authorList>
    </citation>
    <scope>NUCLEOTIDE SEQUENCE [LARGE SCALE GENOMIC DNA]</scope>
    <source>
        <strain evidence="2 3">TC-34</strain>
    </source>
</reference>
<dbReference type="PANTHER" id="PTHR48207:SF4">
    <property type="entry name" value="BLL6097 PROTEIN"/>
    <property type="match status" value="1"/>
</dbReference>